<accession>A0ABW7WU35</accession>
<comment type="caution">
    <text evidence="1">The sequence shown here is derived from an EMBL/GenBank/DDBJ whole genome shotgun (WGS) entry which is preliminary data.</text>
</comment>
<name>A0ABW7WU35_9NOCA</name>
<keyword evidence="2" id="KW-1185">Reference proteome</keyword>
<protein>
    <submittedName>
        <fullName evidence="1">Uncharacterized protein</fullName>
    </submittedName>
</protein>
<dbReference type="EMBL" id="JBIRYO010000002">
    <property type="protein sequence ID" value="MFI2472356.1"/>
    <property type="molecule type" value="Genomic_DNA"/>
</dbReference>
<sequence length="47" mass="5253">MEDCSHEAADRFLLERHYPAVERAGVIPDPEVMVECDAQLPPLVSSE</sequence>
<reference evidence="1 2" key="1">
    <citation type="submission" date="2024-10" db="EMBL/GenBank/DDBJ databases">
        <title>The Natural Products Discovery Center: Release of the First 8490 Sequenced Strains for Exploring Actinobacteria Biosynthetic Diversity.</title>
        <authorList>
            <person name="Kalkreuter E."/>
            <person name="Kautsar S.A."/>
            <person name="Yang D."/>
            <person name="Bader C.D."/>
            <person name="Teijaro C.N."/>
            <person name="Fluegel L."/>
            <person name="Davis C.M."/>
            <person name="Simpson J.R."/>
            <person name="Lauterbach L."/>
            <person name="Steele A.D."/>
            <person name="Gui C."/>
            <person name="Meng S."/>
            <person name="Li G."/>
            <person name="Viehrig K."/>
            <person name="Ye F."/>
            <person name="Su P."/>
            <person name="Kiefer A.F."/>
            <person name="Nichols A."/>
            <person name="Cepeda A.J."/>
            <person name="Yan W."/>
            <person name="Fan B."/>
            <person name="Jiang Y."/>
            <person name="Adhikari A."/>
            <person name="Zheng C.-J."/>
            <person name="Schuster L."/>
            <person name="Cowan T.M."/>
            <person name="Smanski M.J."/>
            <person name="Chevrette M.G."/>
            <person name="De Carvalho L.P.S."/>
            <person name="Shen B."/>
        </authorList>
    </citation>
    <scope>NUCLEOTIDE SEQUENCE [LARGE SCALE GENOMIC DNA]</scope>
    <source>
        <strain evidence="1 2">NPDC019275</strain>
    </source>
</reference>
<proteinExistence type="predicted"/>
<dbReference type="Proteomes" id="UP001611415">
    <property type="component" value="Unassembled WGS sequence"/>
</dbReference>
<evidence type="ECO:0000313" key="1">
    <source>
        <dbReference type="EMBL" id="MFI2472356.1"/>
    </source>
</evidence>
<organism evidence="1 2">
    <name type="scientific">Nocardia xishanensis</name>
    <dbReference type="NCBI Taxonomy" id="238964"/>
    <lineage>
        <taxon>Bacteria</taxon>
        <taxon>Bacillati</taxon>
        <taxon>Actinomycetota</taxon>
        <taxon>Actinomycetes</taxon>
        <taxon>Mycobacteriales</taxon>
        <taxon>Nocardiaceae</taxon>
        <taxon>Nocardia</taxon>
    </lineage>
</organism>
<dbReference type="RefSeq" id="WP_397090878.1">
    <property type="nucleotide sequence ID" value="NZ_JBIRYO010000002.1"/>
</dbReference>
<evidence type="ECO:0000313" key="2">
    <source>
        <dbReference type="Proteomes" id="UP001611415"/>
    </source>
</evidence>
<gene>
    <name evidence="1" type="ORF">ACH49W_03170</name>
</gene>